<dbReference type="PANTHER" id="PTHR35400">
    <property type="entry name" value="SLR1083 PROTEIN"/>
    <property type="match status" value="1"/>
</dbReference>
<accession>A0A8J7HZ74</accession>
<dbReference type="InterPro" id="IPR008538">
    <property type="entry name" value="Uma2"/>
</dbReference>
<evidence type="ECO:0000313" key="3">
    <source>
        <dbReference type="Proteomes" id="UP000632766"/>
    </source>
</evidence>
<organism evidence="2 3">
    <name type="scientific">Amazonocrinis nigriterrae CENA67</name>
    <dbReference type="NCBI Taxonomy" id="2794033"/>
    <lineage>
        <taxon>Bacteria</taxon>
        <taxon>Bacillati</taxon>
        <taxon>Cyanobacteriota</taxon>
        <taxon>Cyanophyceae</taxon>
        <taxon>Nostocales</taxon>
        <taxon>Nostocaceae</taxon>
        <taxon>Amazonocrinis</taxon>
        <taxon>Amazonocrinis nigriterrae</taxon>
    </lineage>
</organism>
<sequence length="205" mass="23386">MNVVTPKRFTIEEYHQLISLGFLKESDRIELIRGELMQMVAKGTPHTVCGSILCRQLDRLLGDVWRQAASRLRAVIRGQDPITLPNASEPEPDVAIARGKDEDYLIHHPYPEDILLVIEISDSTLIYDQTKKLELYAEAGISNYWIVDLNARQLERYSQPYQNAQGEFNYLSKQIYLPHQLVEIPGFEDSLLNLSRIFSVGATGK</sequence>
<dbReference type="CDD" id="cd06260">
    <property type="entry name" value="DUF820-like"/>
    <property type="match status" value="1"/>
</dbReference>
<name>A0A8J7HZ74_9NOST</name>
<evidence type="ECO:0000259" key="1">
    <source>
        <dbReference type="Pfam" id="PF05685"/>
    </source>
</evidence>
<proteinExistence type="predicted"/>
<gene>
    <name evidence="2" type="ORF">I8748_22990</name>
</gene>
<comment type="caution">
    <text evidence="2">The sequence shown here is derived from an EMBL/GenBank/DDBJ whole genome shotgun (WGS) entry which is preliminary data.</text>
</comment>
<dbReference type="InterPro" id="IPR012296">
    <property type="entry name" value="Nuclease_put_TT1808"/>
</dbReference>
<evidence type="ECO:0000313" key="2">
    <source>
        <dbReference type="EMBL" id="MBH8565014.1"/>
    </source>
</evidence>
<dbReference type="EMBL" id="JAECZC010000055">
    <property type="protein sequence ID" value="MBH8565014.1"/>
    <property type="molecule type" value="Genomic_DNA"/>
</dbReference>
<dbReference type="Pfam" id="PF05685">
    <property type="entry name" value="Uma2"/>
    <property type="match status" value="1"/>
</dbReference>
<dbReference type="InterPro" id="IPR011335">
    <property type="entry name" value="Restrct_endonuc-II-like"/>
</dbReference>
<keyword evidence="2" id="KW-0540">Nuclease</keyword>
<keyword evidence="3" id="KW-1185">Reference proteome</keyword>
<reference evidence="2 3" key="1">
    <citation type="journal article" date="2021" name="Int. J. Syst. Evol. Microbiol.">
        <title>Amazonocrinis nigriterrae gen. nov., sp. nov., Atlanticothrix silvestris gen. nov., sp. nov. and Dendronalium phyllosphericum gen. nov., sp. nov., nostocacean cyanobacteria from Brazilian environments.</title>
        <authorList>
            <person name="Alvarenga D.O."/>
            <person name="Andreote A.P.D."/>
            <person name="Branco L.H.Z."/>
            <person name="Delbaje E."/>
            <person name="Cruz R.B."/>
            <person name="Varani A.M."/>
            <person name="Fiore M.F."/>
        </authorList>
    </citation>
    <scope>NUCLEOTIDE SEQUENCE [LARGE SCALE GENOMIC DNA]</scope>
    <source>
        <strain evidence="2 3">CENA67</strain>
    </source>
</reference>
<dbReference type="PANTHER" id="PTHR35400:SF1">
    <property type="entry name" value="SLR1083 PROTEIN"/>
    <property type="match status" value="1"/>
</dbReference>
<dbReference type="AlphaFoldDB" id="A0A8J7HZ74"/>
<dbReference type="Gene3D" id="3.90.1570.10">
    <property type="entry name" value="tt1808, chain A"/>
    <property type="match status" value="1"/>
</dbReference>
<dbReference type="SUPFAM" id="SSF52980">
    <property type="entry name" value="Restriction endonuclease-like"/>
    <property type="match status" value="1"/>
</dbReference>
<dbReference type="RefSeq" id="WP_198126823.1">
    <property type="nucleotide sequence ID" value="NZ_JAECZC010000055.1"/>
</dbReference>
<keyword evidence="2" id="KW-0378">Hydrolase</keyword>
<dbReference type="Proteomes" id="UP000632766">
    <property type="component" value="Unassembled WGS sequence"/>
</dbReference>
<feature type="domain" description="Putative restriction endonuclease" evidence="1">
    <location>
        <begin position="12"/>
        <end position="166"/>
    </location>
</feature>
<dbReference type="GO" id="GO:0004519">
    <property type="term" value="F:endonuclease activity"/>
    <property type="evidence" value="ECO:0007669"/>
    <property type="project" value="UniProtKB-KW"/>
</dbReference>
<keyword evidence="2" id="KW-0255">Endonuclease</keyword>
<protein>
    <submittedName>
        <fullName evidence="2">Uma2 family endonuclease</fullName>
    </submittedName>
</protein>